<feature type="transmembrane region" description="Helical" evidence="7">
    <location>
        <begin position="100"/>
        <end position="119"/>
    </location>
</feature>
<accession>A0A1Y5HEC7</accession>
<dbReference type="SUPFAM" id="SSF82866">
    <property type="entry name" value="Multidrug efflux transporter AcrB transmembrane domain"/>
    <property type="match status" value="1"/>
</dbReference>
<dbReference type="Gene3D" id="1.20.1640.10">
    <property type="entry name" value="Multidrug efflux transporter AcrB transmembrane domain"/>
    <property type="match status" value="1"/>
</dbReference>
<evidence type="ECO:0000256" key="1">
    <source>
        <dbReference type="ARBA" id="ARBA00004651"/>
    </source>
</evidence>
<organism evidence="9 10">
    <name type="scientific">Oleispira antarctica</name>
    <dbReference type="NCBI Taxonomy" id="188908"/>
    <lineage>
        <taxon>Bacteria</taxon>
        <taxon>Pseudomonadati</taxon>
        <taxon>Pseudomonadota</taxon>
        <taxon>Gammaproteobacteria</taxon>
        <taxon>Oceanospirillales</taxon>
        <taxon>Oceanospirillaceae</taxon>
        <taxon>Oleispira</taxon>
    </lineage>
</organism>
<dbReference type="PANTHER" id="PTHR33406:SF13">
    <property type="entry name" value="MEMBRANE PROTEIN YDFJ"/>
    <property type="match status" value="1"/>
</dbReference>
<comment type="subcellular location">
    <subcellularLocation>
        <location evidence="1">Cell membrane</location>
        <topology evidence="1">Multi-pass membrane protein</topology>
    </subcellularLocation>
</comment>
<sequence>MNGDNEEFYRLPEERELTAQYLLMYEMSLPYGLDLNNQLNIDKSSTRIVSTLKNLGSKEYVAMEQRAIEWFATNAPNVRMTASSPTLMFSHIGETNMDSMIISMIAAMFLISILLIFALRSFRLGVISLIPNIGPAAVGFGIWALISGEINLGLSIVVSMTLGIIVDDTVHFLSKYQRARNDGRNAEQAIRYAFSSVGRAMTITTIVLCTGFALLTFSAFRMNADMGMATSIIIFVALVVDFLFLPAFLLLTDKREGEAPMQGKKEKAANDSSLAGSASAAK</sequence>
<keyword evidence="2" id="KW-1003">Cell membrane</keyword>
<evidence type="ECO:0000256" key="5">
    <source>
        <dbReference type="ARBA" id="ARBA00023136"/>
    </source>
</evidence>
<dbReference type="Proteomes" id="UP000227088">
    <property type="component" value="Unassembled WGS sequence"/>
</dbReference>
<name>A0A1Y5HEC7_OLEAN</name>
<keyword evidence="5 7" id="KW-0472">Membrane</keyword>
<evidence type="ECO:0000313" key="9">
    <source>
        <dbReference type="EMBL" id="OUS35350.1"/>
    </source>
</evidence>
<dbReference type="PROSITE" id="PS50156">
    <property type="entry name" value="SSD"/>
    <property type="match status" value="1"/>
</dbReference>
<evidence type="ECO:0000256" key="2">
    <source>
        <dbReference type="ARBA" id="ARBA00022475"/>
    </source>
</evidence>
<keyword evidence="4 7" id="KW-1133">Transmembrane helix</keyword>
<evidence type="ECO:0000256" key="6">
    <source>
        <dbReference type="SAM" id="MobiDB-lite"/>
    </source>
</evidence>
<dbReference type="Pfam" id="PF03176">
    <property type="entry name" value="MMPL"/>
    <property type="match status" value="1"/>
</dbReference>
<dbReference type="EMBL" id="MABE01000690">
    <property type="protein sequence ID" value="OUS35350.1"/>
    <property type="molecule type" value="Genomic_DNA"/>
</dbReference>
<dbReference type="InterPro" id="IPR004869">
    <property type="entry name" value="MMPL_dom"/>
</dbReference>
<feature type="transmembrane region" description="Helical" evidence="7">
    <location>
        <begin position="126"/>
        <end position="146"/>
    </location>
</feature>
<evidence type="ECO:0000313" key="10">
    <source>
        <dbReference type="Proteomes" id="UP000227088"/>
    </source>
</evidence>
<evidence type="ECO:0000256" key="3">
    <source>
        <dbReference type="ARBA" id="ARBA00022692"/>
    </source>
</evidence>
<protein>
    <recommendedName>
        <fullName evidence="8">SSD domain-containing protein</fullName>
    </recommendedName>
</protein>
<feature type="transmembrane region" description="Helical" evidence="7">
    <location>
        <begin position="200"/>
        <end position="220"/>
    </location>
</feature>
<dbReference type="AlphaFoldDB" id="A0A1Y5HEC7"/>
<evidence type="ECO:0000256" key="4">
    <source>
        <dbReference type="ARBA" id="ARBA00022989"/>
    </source>
</evidence>
<feature type="region of interest" description="Disordered" evidence="6">
    <location>
        <begin position="257"/>
        <end position="282"/>
    </location>
</feature>
<feature type="transmembrane region" description="Helical" evidence="7">
    <location>
        <begin position="232"/>
        <end position="251"/>
    </location>
</feature>
<feature type="domain" description="SSD" evidence="8">
    <location>
        <begin position="124"/>
        <end position="251"/>
    </location>
</feature>
<evidence type="ECO:0000256" key="7">
    <source>
        <dbReference type="SAM" id="Phobius"/>
    </source>
</evidence>
<dbReference type="GO" id="GO:0005886">
    <property type="term" value="C:plasma membrane"/>
    <property type="evidence" value="ECO:0007669"/>
    <property type="project" value="UniProtKB-SubCell"/>
</dbReference>
<comment type="caution">
    <text evidence="9">The sequence shown here is derived from an EMBL/GenBank/DDBJ whole genome shotgun (WGS) entry which is preliminary data.</text>
</comment>
<reference evidence="10" key="1">
    <citation type="journal article" date="2017" name="Proc. Natl. Acad. Sci. U.S.A.">
        <title>Simulation of Deepwater Horizon oil plume reveals substrate specialization within a complex community of hydrocarbon degraders.</title>
        <authorList>
            <person name="Hu P."/>
            <person name="Dubinsky E.A."/>
            <person name="Probst A.J."/>
            <person name="Wang J."/>
            <person name="Sieber C.M.K."/>
            <person name="Tom L.M."/>
            <person name="Gardinali P."/>
            <person name="Banfield J.F."/>
            <person name="Atlas R.M."/>
            <person name="Andersen G.L."/>
        </authorList>
    </citation>
    <scope>NUCLEOTIDE SEQUENCE [LARGE SCALE GENOMIC DNA]</scope>
</reference>
<gene>
    <name evidence="9" type="ORF">A9R00_12080</name>
</gene>
<evidence type="ECO:0000259" key="8">
    <source>
        <dbReference type="PROSITE" id="PS50156"/>
    </source>
</evidence>
<keyword evidence="3 7" id="KW-0812">Transmembrane</keyword>
<feature type="compositionally biased region" description="Basic and acidic residues" evidence="6">
    <location>
        <begin position="257"/>
        <end position="269"/>
    </location>
</feature>
<proteinExistence type="predicted"/>
<dbReference type="InterPro" id="IPR050545">
    <property type="entry name" value="Mycobact_MmpL"/>
</dbReference>
<dbReference type="PANTHER" id="PTHR33406">
    <property type="entry name" value="MEMBRANE PROTEIN MJ1562-RELATED"/>
    <property type="match status" value="1"/>
</dbReference>
<feature type="transmembrane region" description="Helical" evidence="7">
    <location>
        <begin position="152"/>
        <end position="174"/>
    </location>
</feature>
<dbReference type="InterPro" id="IPR000731">
    <property type="entry name" value="SSD"/>
</dbReference>